<dbReference type="Pfam" id="PF00067">
    <property type="entry name" value="p450"/>
    <property type="match status" value="1"/>
</dbReference>
<dbReference type="GO" id="GO:0020037">
    <property type="term" value="F:heme binding"/>
    <property type="evidence" value="ECO:0007669"/>
    <property type="project" value="InterPro"/>
</dbReference>
<gene>
    <name evidence="10" type="ORF">VC83_00190</name>
</gene>
<dbReference type="InterPro" id="IPR017972">
    <property type="entry name" value="Cyt_P450_CS"/>
</dbReference>
<evidence type="ECO:0000256" key="5">
    <source>
        <dbReference type="ARBA" id="ARBA00023004"/>
    </source>
</evidence>
<dbReference type="AlphaFoldDB" id="A0A177AMZ6"/>
<keyword evidence="9" id="KW-0472">Membrane</keyword>
<dbReference type="PANTHER" id="PTHR46206:SF6">
    <property type="entry name" value="CYTOCHROME P450 MONOOXYGENASE AN1598-RELATED"/>
    <property type="match status" value="1"/>
</dbReference>
<dbReference type="eggNOG" id="KOG0157">
    <property type="taxonomic scope" value="Eukaryota"/>
</dbReference>
<keyword evidence="9" id="KW-1133">Transmembrane helix</keyword>
<keyword evidence="6 8" id="KW-0503">Monooxygenase</keyword>
<evidence type="ECO:0000256" key="1">
    <source>
        <dbReference type="ARBA" id="ARBA00001971"/>
    </source>
</evidence>
<keyword evidence="4 8" id="KW-0560">Oxidoreductase</keyword>
<sequence length="528" mass="59255">MFVDALKDFAAESPAAASLAGVLLVVSLIYYFVQRPQRLNFPVVELGDDLGYDRALDEGFSKYPDSPFVLPTNPPVVILPHACVNEIKSLPENKVSFKKDVQHMFTCKVTGIGAESHELLSAVKIDLTRHLASVLDGLQDETRYAINSEFGRCEDWTPQPVYFKLTRIVALLSGRVFVGRPLSRDEAWLKATINYTWACIRASDACKRYSPYLRNIVGPYLKEVKDLKKHRQDGADLLRPLLNDLLEREASEKPGSGGFDDQQGTFCSWVLKYTVEKDRASALNLANSQMTLSFAAIHTSSMALSQVVFDLAARPEYIKGLREEIKEVLAEDGYDIDGDGFTRLKKSSYTKLRKLDSFLKESQRLSPPSIISMQRMTTAPVTLSTGHTIPTNTRLAFASQAIHRSTRTTTFSPEYNPASYAPPSVFDGLRFYKLREMPGKENRHQFVTTGEDNLSFGHGTHACPGRFFASNEIKVVLIEFLRNWDVRLKGDTERKGGDRPSNLIKDSACVPNMEAVLEFRRLKSEECV</sequence>
<dbReference type="PRINTS" id="PR00465">
    <property type="entry name" value="EP450IV"/>
</dbReference>
<dbReference type="Proteomes" id="UP000077154">
    <property type="component" value="Unassembled WGS sequence"/>
</dbReference>
<keyword evidence="5 7" id="KW-0408">Iron</keyword>
<evidence type="ECO:0000256" key="7">
    <source>
        <dbReference type="PIRSR" id="PIRSR602403-1"/>
    </source>
</evidence>
<dbReference type="PROSITE" id="PS00086">
    <property type="entry name" value="CYTOCHROME_P450"/>
    <property type="match status" value="1"/>
</dbReference>
<evidence type="ECO:0000256" key="4">
    <source>
        <dbReference type="ARBA" id="ARBA00023002"/>
    </source>
</evidence>
<dbReference type="OrthoDB" id="1844152at2759"/>
<comment type="similarity">
    <text evidence="2 8">Belongs to the cytochrome P450 family.</text>
</comment>
<evidence type="ECO:0000256" key="8">
    <source>
        <dbReference type="RuleBase" id="RU000461"/>
    </source>
</evidence>
<dbReference type="GO" id="GO:0004497">
    <property type="term" value="F:monooxygenase activity"/>
    <property type="evidence" value="ECO:0007669"/>
    <property type="project" value="UniProtKB-KW"/>
</dbReference>
<evidence type="ECO:0000256" key="9">
    <source>
        <dbReference type="SAM" id="Phobius"/>
    </source>
</evidence>
<dbReference type="InterPro" id="IPR001128">
    <property type="entry name" value="Cyt_P450"/>
</dbReference>
<dbReference type="VEuPathDB" id="FungiDB:GMDG_07704"/>
<accession>A0A177AMZ6</accession>
<proteinExistence type="inferred from homology"/>
<dbReference type="RefSeq" id="XP_024328123.1">
    <property type="nucleotide sequence ID" value="XM_024463886.1"/>
</dbReference>
<keyword evidence="7 8" id="KW-0349">Heme</keyword>
<comment type="cofactor">
    <cofactor evidence="1 7">
        <name>heme</name>
        <dbReference type="ChEBI" id="CHEBI:30413"/>
    </cofactor>
</comment>
<dbReference type="Gene3D" id="1.10.630.10">
    <property type="entry name" value="Cytochrome P450"/>
    <property type="match status" value="1"/>
</dbReference>
<reference evidence="10" key="1">
    <citation type="submission" date="2016-03" db="EMBL/GenBank/DDBJ databases">
        <title>Updated assembly of Pseudogymnoascus destructans, the fungus causing white-nose syndrome of bats.</title>
        <authorList>
            <person name="Palmer J.M."/>
            <person name="Drees K.P."/>
            <person name="Foster J.T."/>
            <person name="Lindner D.L."/>
        </authorList>
    </citation>
    <scope>NUCLEOTIDE SEQUENCE [LARGE SCALE GENOMIC DNA]</scope>
    <source>
        <strain evidence="10">20631-21</strain>
    </source>
</reference>
<dbReference type="CDD" id="cd11041">
    <property type="entry name" value="CYP503A1-like"/>
    <property type="match status" value="1"/>
</dbReference>
<feature type="transmembrane region" description="Helical" evidence="9">
    <location>
        <begin position="15"/>
        <end position="33"/>
    </location>
</feature>
<dbReference type="SUPFAM" id="SSF48264">
    <property type="entry name" value="Cytochrome P450"/>
    <property type="match status" value="1"/>
</dbReference>
<evidence type="ECO:0000256" key="6">
    <source>
        <dbReference type="ARBA" id="ARBA00023033"/>
    </source>
</evidence>
<keyword evidence="3 7" id="KW-0479">Metal-binding</keyword>
<evidence type="ECO:0000313" key="10">
    <source>
        <dbReference type="EMBL" id="OAF62852.1"/>
    </source>
</evidence>
<dbReference type="InterPro" id="IPR002403">
    <property type="entry name" value="Cyt_P450_E_grp-IV"/>
</dbReference>
<dbReference type="GO" id="GO:0016705">
    <property type="term" value="F:oxidoreductase activity, acting on paired donors, with incorporation or reduction of molecular oxygen"/>
    <property type="evidence" value="ECO:0007669"/>
    <property type="project" value="InterPro"/>
</dbReference>
<keyword evidence="9" id="KW-0812">Transmembrane</keyword>
<evidence type="ECO:0000256" key="3">
    <source>
        <dbReference type="ARBA" id="ARBA00022723"/>
    </source>
</evidence>
<dbReference type="GeneID" id="36283289"/>
<feature type="binding site" description="axial binding residue" evidence="7">
    <location>
        <position position="463"/>
    </location>
    <ligand>
        <name>heme</name>
        <dbReference type="ChEBI" id="CHEBI:30413"/>
    </ligand>
    <ligandPart>
        <name>Fe</name>
        <dbReference type="ChEBI" id="CHEBI:18248"/>
    </ligandPart>
</feature>
<organism evidence="10">
    <name type="scientific">Pseudogymnoascus destructans</name>
    <dbReference type="NCBI Taxonomy" id="655981"/>
    <lineage>
        <taxon>Eukaryota</taxon>
        <taxon>Fungi</taxon>
        <taxon>Dikarya</taxon>
        <taxon>Ascomycota</taxon>
        <taxon>Pezizomycotina</taxon>
        <taxon>Leotiomycetes</taxon>
        <taxon>Thelebolales</taxon>
        <taxon>Thelebolaceae</taxon>
        <taxon>Pseudogymnoascus</taxon>
    </lineage>
</organism>
<dbReference type="EMBL" id="KV441386">
    <property type="protein sequence ID" value="OAF62852.1"/>
    <property type="molecule type" value="Genomic_DNA"/>
</dbReference>
<evidence type="ECO:0000256" key="2">
    <source>
        <dbReference type="ARBA" id="ARBA00010617"/>
    </source>
</evidence>
<evidence type="ECO:0008006" key="11">
    <source>
        <dbReference type="Google" id="ProtNLM"/>
    </source>
</evidence>
<protein>
    <recommendedName>
        <fullName evidence="11">Cytochrome P450 monooxygenase</fullName>
    </recommendedName>
</protein>
<dbReference type="GO" id="GO:0005506">
    <property type="term" value="F:iron ion binding"/>
    <property type="evidence" value="ECO:0007669"/>
    <property type="project" value="InterPro"/>
</dbReference>
<dbReference type="PANTHER" id="PTHR46206">
    <property type="entry name" value="CYTOCHROME P450"/>
    <property type="match status" value="1"/>
</dbReference>
<dbReference type="InterPro" id="IPR036396">
    <property type="entry name" value="Cyt_P450_sf"/>
</dbReference>
<name>A0A177AMZ6_9PEZI</name>